<comment type="caution">
    <text evidence="2">The sequence shown here is derived from an EMBL/GenBank/DDBJ whole genome shotgun (WGS) entry which is preliminary data.</text>
</comment>
<dbReference type="Pfam" id="PF21221">
    <property type="entry name" value="B_lactamase-like_C"/>
    <property type="match status" value="1"/>
</dbReference>
<dbReference type="PANTHER" id="PTHR23131:SF4">
    <property type="entry name" value="METALLO-BETA-LACTAMASE SUPERFAMILY POTEIN"/>
    <property type="match status" value="1"/>
</dbReference>
<evidence type="ECO:0000313" key="2">
    <source>
        <dbReference type="EMBL" id="OGI66480.1"/>
    </source>
</evidence>
<name>A0A1F6VA04_9PROT</name>
<gene>
    <name evidence="2" type="ORF">A2W18_00475</name>
</gene>
<dbReference type="Gene3D" id="3.60.15.10">
    <property type="entry name" value="Ribonuclease Z/Hydroxyacylglutathione hydrolase-like"/>
    <property type="match status" value="1"/>
</dbReference>
<dbReference type="InterPro" id="IPR050662">
    <property type="entry name" value="Sec-metab_biosynth-thioest"/>
</dbReference>
<accession>A0A1F6VA04</accession>
<dbReference type="Gene3D" id="1.10.10.10">
    <property type="entry name" value="Winged helix-like DNA-binding domain superfamily/Winged helix DNA-binding domain"/>
    <property type="match status" value="1"/>
</dbReference>
<dbReference type="InterPro" id="IPR036388">
    <property type="entry name" value="WH-like_DNA-bd_sf"/>
</dbReference>
<dbReference type="PANTHER" id="PTHR23131">
    <property type="entry name" value="ENDORIBONUCLEASE LACTB2"/>
    <property type="match status" value="1"/>
</dbReference>
<organism evidence="2 3">
    <name type="scientific">Candidatus Muproteobacteria bacterium RBG_16_60_9</name>
    <dbReference type="NCBI Taxonomy" id="1817755"/>
    <lineage>
        <taxon>Bacteria</taxon>
        <taxon>Pseudomonadati</taxon>
        <taxon>Pseudomonadota</taxon>
        <taxon>Candidatus Muproteobacteria</taxon>
    </lineage>
</organism>
<feature type="domain" description="Metallo-beta-lactamase" evidence="1">
    <location>
        <begin position="45"/>
        <end position="261"/>
    </location>
</feature>
<proteinExistence type="predicted"/>
<dbReference type="AlphaFoldDB" id="A0A1F6VA04"/>
<dbReference type="SMART" id="SM00849">
    <property type="entry name" value="Lactamase_B"/>
    <property type="match status" value="1"/>
</dbReference>
<sequence>MLWRVTVNTALLDYPLPGLPAPGQLLQVADGVHWIRMPLPFALDHINLWLLRDGDGWVIVDTGFGSSATKKLWEEIIANHLGGRAVKRIIVTHLHPDHLGLAAWLAERFGAEIWMTQTEFLMAHAIWAAQGGDMLARLADLYRRHGLGEDQVAMIAGRAGSYRMAIPSLPMSFRRLIGGDGVTIDGHTWRVIIGHGHSPEHAALHCETLGVLISGDMVLPKITTNVSIAPFEPDGNPLKMFLDSLKRFSTLPEDTLVLPSHGSVFHGLHPRLAQLQEHHEERFDIVLGACEQPRAAPELLRYLFKREFDAHQLSFAMGETIAHLNFLMHTKQLERIDKEERYRFVRATA</sequence>
<dbReference type="Pfam" id="PF00753">
    <property type="entry name" value="Lactamase_B"/>
    <property type="match status" value="1"/>
</dbReference>
<protein>
    <recommendedName>
        <fullName evidence="1">Metallo-beta-lactamase domain-containing protein</fullName>
    </recommendedName>
</protein>
<evidence type="ECO:0000313" key="3">
    <source>
        <dbReference type="Proteomes" id="UP000179076"/>
    </source>
</evidence>
<dbReference type="InterPro" id="IPR036866">
    <property type="entry name" value="RibonucZ/Hydroxyglut_hydro"/>
</dbReference>
<dbReference type="InterPro" id="IPR048933">
    <property type="entry name" value="B_lactamase-like_C"/>
</dbReference>
<dbReference type="Proteomes" id="UP000179076">
    <property type="component" value="Unassembled WGS sequence"/>
</dbReference>
<evidence type="ECO:0000259" key="1">
    <source>
        <dbReference type="SMART" id="SM00849"/>
    </source>
</evidence>
<reference evidence="2 3" key="1">
    <citation type="journal article" date="2016" name="Nat. Commun.">
        <title>Thousands of microbial genomes shed light on interconnected biogeochemical processes in an aquifer system.</title>
        <authorList>
            <person name="Anantharaman K."/>
            <person name="Brown C.T."/>
            <person name="Hug L.A."/>
            <person name="Sharon I."/>
            <person name="Castelle C.J."/>
            <person name="Probst A.J."/>
            <person name="Thomas B.C."/>
            <person name="Singh A."/>
            <person name="Wilkins M.J."/>
            <person name="Karaoz U."/>
            <person name="Brodie E.L."/>
            <person name="Williams K.H."/>
            <person name="Hubbard S.S."/>
            <person name="Banfield J.F."/>
        </authorList>
    </citation>
    <scope>NUCLEOTIDE SEQUENCE [LARGE SCALE GENOMIC DNA]</scope>
</reference>
<dbReference type="EMBL" id="MFSP01000086">
    <property type="protein sequence ID" value="OGI66480.1"/>
    <property type="molecule type" value="Genomic_DNA"/>
</dbReference>
<dbReference type="InterPro" id="IPR001279">
    <property type="entry name" value="Metallo-B-lactamas"/>
</dbReference>
<dbReference type="SUPFAM" id="SSF56281">
    <property type="entry name" value="Metallo-hydrolase/oxidoreductase"/>
    <property type="match status" value="1"/>
</dbReference>